<dbReference type="GO" id="GO:0007165">
    <property type="term" value="P:signal transduction"/>
    <property type="evidence" value="ECO:0007669"/>
    <property type="project" value="InterPro"/>
</dbReference>
<dbReference type="PROSITE" id="PS50238">
    <property type="entry name" value="RHOGAP"/>
    <property type="match status" value="1"/>
</dbReference>
<dbReference type="CDD" id="cd00159">
    <property type="entry name" value="RhoGAP"/>
    <property type="match status" value="1"/>
</dbReference>
<organism evidence="4 5">
    <name type="scientific">Clydaea vesicula</name>
    <dbReference type="NCBI Taxonomy" id="447962"/>
    <lineage>
        <taxon>Eukaryota</taxon>
        <taxon>Fungi</taxon>
        <taxon>Fungi incertae sedis</taxon>
        <taxon>Chytridiomycota</taxon>
        <taxon>Chytridiomycota incertae sedis</taxon>
        <taxon>Chytridiomycetes</taxon>
        <taxon>Lobulomycetales</taxon>
        <taxon>Lobulomycetaceae</taxon>
        <taxon>Clydaea</taxon>
    </lineage>
</organism>
<feature type="region of interest" description="Disordered" evidence="2">
    <location>
        <begin position="604"/>
        <end position="699"/>
    </location>
</feature>
<comment type="caution">
    <text evidence="4">The sequence shown here is derived from an EMBL/GenBank/DDBJ whole genome shotgun (WGS) entry which is preliminary data.</text>
</comment>
<dbReference type="GO" id="GO:0005096">
    <property type="term" value="F:GTPase activator activity"/>
    <property type="evidence" value="ECO:0007669"/>
    <property type="project" value="UniProtKB-KW"/>
</dbReference>
<dbReference type="PANTHER" id="PTHR15228:SF25">
    <property type="entry name" value="F-BAR DOMAIN-CONTAINING PROTEIN"/>
    <property type="match status" value="1"/>
</dbReference>
<keyword evidence="1" id="KW-0343">GTPase activation</keyword>
<dbReference type="InterPro" id="IPR008936">
    <property type="entry name" value="Rho_GTPase_activation_prot"/>
</dbReference>
<accession>A0AAD5U1H4</accession>
<dbReference type="SUPFAM" id="SSF48350">
    <property type="entry name" value="GTPase activation domain, GAP"/>
    <property type="match status" value="1"/>
</dbReference>
<evidence type="ECO:0000313" key="4">
    <source>
        <dbReference type="EMBL" id="KAJ3213646.1"/>
    </source>
</evidence>
<dbReference type="Gene3D" id="1.10.555.10">
    <property type="entry name" value="Rho GTPase activation protein"/>
    <property type="match status" value="1"/>
</dbReference>
<dbReference type="SMART" id="SM00324">
    <property type="entry name" value="RhoGAP"/>
    <property type="match status" value="1"/>
</dbReference>
<dbReference type="Pfam" id="PF00620">
    <property type="entry name" value="RhoGAP"/>
    <property type="match status" value="1"/>
</dbReference>
<dbReference type="EMBL" id="JADGJW010000690">
    <property type="protein sequence ID" value="KAJ3213646.1"/>
    <property type="molecule type" value="Genomic_DNA"/>
</dbReference>
<gene>
    <name evidence="4" type="ORF">HK099_007261</name>
</gene>
<feature type="domain" description="Rho-GAP" evidence="3">
    <location>
        <begin position="205"/>
        <end position="408"/>
    </location>
</feature>
<protein>
    <recommendedName>
        <fullName evidence="3">Rho-GAP domain-containing protein</fullName>
    </recommendedName>
</protein>
<dbReference type="PANTHER" id="PTHR15228">
    <property type="entry name" value="SPERMATHECAL PHYSIOLOGY VARIANT"/>
    <property type="match status" value="1"/>
</dbReference>
<evidence type="ECO:0000256" key="1">
    <source>
        <dbReference type="ARBA" id="ARBA00022468"/>
    </source>
</evidence>
<evidence type="ECO:0000313" key="5">
    <source>
        <dbReference type="Proteomes" id="UP001211065"/>
    </source>
</evidence>
<dbReference type="InterPro" id="IPR051025">
    <property type="entry name" value="RhoGAP"/>
</dbReference>
<feature type="region of interest" description="Disordered" evidence="2">
    <location>
        <begin position="439"/>
        <end position="462"/>
    </location>
</feature>
<feature type="compositionally biased region" description="Low complexity" evidence="2">
    <location>
        <begin position="609"/>
        <end position="624"/>
    </location>
</feature>
<reference evidence="4" key="1">
    <citation type="submission" date="2020-05" db="EMBL/GenBank/DDBJ databases">
        <title>Phylogenomic resolution of chytrid fungi.</title>
        <authorList>
            <person name="Stajich J.E."/>
            <person name="Amses K."/>
            <person name="Simmons R."/>
            <person name="Seto K."/>
            <person name="Myers J."/>
            <person name="Bonds A."/>
            <person name="Quandt C.A."/>
            <person name="Barry K."/>
            <person name="Liu P."/>
            <person name="Grigoriev I."/>
            <person name="Longcore J.E."/>
            <person name="James T.Y."/>
        </authorList>
    </citation>
    <scope>NUCLEOTIDE SEQUENCE</scope>
    <source>
        <strain evidence="4">JEL0476</strain>
    </source>
</reference>
<name>A0AAD5U1H4_9FUNG</name>
<proteinExistence type="predicted"/>
<dbReference type="AlphaFoldDB" id="A0AAD5U1H4"/>
<feature type="compositionally biased region" description="Polar residues" evidence="2">
    <location>
        <begin position="638"/>
        <end position="659"/>
    </location>
</feature>
<feature type="compositionally biased region" description="Basic and acidic residues" evidence="2">
    <location>
        <begin position="676"/>
        <end position="687"/>
    </location>
</feature>
<evidence type="ECO:0000256" key="2">
    <source>
        <dbReference type="SAM" id="MobiDB-lite"/>
    </source>
</evidence>
<keyword evidence="5" id="KW-1185">Reference proteome</keyword>
<dbReference type="InterPro" id="IPR000198">
    <property type="entry name" value="RhoGAP_dom"/>
</dbReference>
<sequence length="699" mass="79260">MDRQSFESNQAQVASSINIPQYKFNNSLHHFNNGREFNLSNRPLTLQRSLSNNHLNPLIDQSLKSNCGETSTLPRSKGTSKVVDLKEKTYQSLEENDFIDLNFEIIKRLLAHFKNLNSQTRSKSQLDNQLPKLVNDSCYAWNLPLISNIQKSRKKNNRWFSNLFKKSFNNFQKPSDDCSQFLLQQQRTSDVTKVYLTRSIAYASMPYKQVESNFNSRRIPILVYEACKHLSKNLAIVGIFRVNGSEKRIAALIEIFNTAPVYGLGIDFTEYNVYDIADLLKKYLRELPEPLLSSELYPYFLRCVEFEPLTRVKVLRQLLLLLPTPHLVLFECLLDLLGKIHNKHHINQMSSANLAKIFAPNLFRRKSTVLATSPKLNVPKDVALQAIDDYDKLAKLLTFMVEHKEEFLLTRNGVKPFLCLDADKLEDAGSIQPSLSSDSLAYLNHDDPKPAKIPDASNGVTNKLNMQDNEEKLEDNLSSSAAERKTITGVADVEKEIHASKPEDIKFPASSPPPVGATLPTCSAIQNKFLKNDMFDLDYLQMKVKLEHEPSTLKLSPSAEIYDKTSDFCTTSSFIPSRKISKKSNRSIEIGNIQDVTVRKISFKKGKSRNSSTSKNSTNSENNSDIFSPPIKKLNSLPRRSNSVRSTEGLSKNVANRNSMRTKKDDTSFSSSDIAEPLKNEQNDSHSKKMKSYPECYSS</sequence>
<evidence type="ECO:0000259" key="3">
    <source>
        <dbReference type="PROSITE" id="PS50238"/>
    </source>
</evidence>
<dbReference type="Proteomes" id="UP001211065">
    <property type="component" value="Unassembled WGS sequence"/>
</dbReference>